<keyword evidence="3" id="KW-1003">Cell membrane</keyword>
<evidence type="ECO:0000313" key="9">
    <source>
        <dbReference type="EMBL" id="MET2827841.1"/>
    </source>
</evidence>
<feature type="transmembrane region" description="Helical" evidence="7">
    <location>
        <begin position="146"/>
        <end position="169"/>
    </location>
</feature>
<comment type="subcellular location">
    <subcellularLocation>
        <location evidence="1 7">Cell membrane</location>
        <topology evidence="1 7">Multi-pass membrane protein</topology>
    </subcellularLocation>
</comment>
<feature type="transmembrane region" description="Helical" evidence="7">
    <location>
        <begin position="111"/>
        <end position="134"/>
    </location>
</feature>
<gene>
    <name evidence="9" type="ORF">ABVQ20_12735</name>
</gene>
<keyword evidence="6 7" id="KW-0472">Membrane</keyword>
<evidence type="ECO:0000313" key="10">
    <source>
        <dbReference type="Proteomes" id="UP001548832"/>
    </source>
</evidence>
<reference evidence="9 10" key="1">
    <citation type="submission" date="2024-06" db="EMBL/GenBank/DDBJ databases">
        <authorList>
            <person name="Kim D.-U."/>
        </authorList>
    </citation>
    <scope>NUCLEOTIDE SEQUENCE [LARGE SCALE GENOMIC DNA]</scope>
    <source>
        <strain evidence="9 10">KACC15460</strain>
    </source>
</reference>
<evidence type="ECO:0000256" key="3">
    <source>
        <dbReference type="ARBA" id="ARBA00022475"/>
    </source>
</evidence>
<comment type="caution">
    <text evidence="9">The sequence shown here is derived from an EMBL/GenBank/DDBJ whole genome shotgun (WGS) entry which is preliminary data.</text>
</comment>
<dbReference type="CDD" id="cd06261">
    <property type="entry name" value="TM_PBP2"/>
    <property type="match status" value="1"/>
</dbReference>
<proteinExistence type="inferred from homology"/>
<dbReference type="PANTHER" id="PTHR43163:SF3">
    <property type="entry name" value="PEPTIDE ABC TRANSPORTER PERMEASE PROTEIN"/>
    <property type="match status" value="1"/>
</dbReference>
<dbReference type="InterPro" id="IPR035906">
    <property type="entry name" value="MetI-like_sf"/>
</dbReference>
<feature type="transmembrane region" description="Helical" evidence="7">
    <location>
        <begin position="21"/>
        <end position="40"/>
    </location>
</feature>
<name>A0ABV2DCS2_9HYPH</name>
<organism evidence="9 10">
    <name type="scientific">Mesorhizobium shangrilense</name>
    <dbReference type="NCBI Taxonomy" id="460060"/>
    <lineage>
        <taxon>Bacteria</taxon>
        <taxon>Pseudomonadati</taxon>
        <taxon>Pseudomonadota</taxon>
        <taxon>Alphaproteobacteria</taxon>
        <taxon>Hyphomicrobiales</taxon>
        <taxon>Phyllobacteriaceae</taxon>
        <taxon>Mesorhizobium</taxon>
    </lineage>
</organism>
<dbReference type="PROSITE" id="PS50928">
    <property type="entry name" value="ABC_TM1"/>
    <property type="match status" value="1"/>
</dbReference>
<dbReference type="PANTHER" id="PTHR43163">
    <property type="entry name" value="DIPEPTIDE TRANSPORT SYSTEM PERMEASE PROTEIN DPPB-RELATED"/>
    <property type="match status" value="1"/>
</dbReference>
<dbReference type="Pfam" id="PF19300">
    <property type="entry name" value="BPD_transp_1_N"/>
    <property type="match status" value="1"/>
</dbReference>
<evidence type="ECO:0000259" key="8">
    <source>
        <dbReference type="PROSITE" id="PS50928"/>
    </source>
</evidence>
<feature type="domain" description="ABC transmembrane type-1" evidence="8">
    <location>
        <begin position="107"/>
        <end position="312"/>
    </location>
</feature>
<evidence type="ECO:0000256" key="1">
    <source>
        <dbReference type="ARBA" id="ARBA00004651"/>
    </source>
</evidence>
<keyword evidence="5 7" id="KW-1133">Transmembrane helix</keyword>
<evidence type="ECO:0000256" key="5">
    <source>
        <dbReference type="ARBA" id="ARBA00022989"/>
    </source>
</evidence>
<keyword evidence="4 7" id="KW-0812">Transmembrane</keyword>
<feature type="transmembrane region" description="Helical" evidence="7">
    <location>
        <begin position="298"/>
        <end position="318"/>
    </location>
</feature>
<evidence type="ECO:0000256" key="7">
    <source>
        <dbReference type="RuleBase" id="RU363032"/>
    </source>
</evidence>
<feature type="transmembrane region" description="Helical" evidence="7">
    <location>
        <begin position="189"/>
        <end position="209"/>
    </location>
</feature>
<protein>
    <submittedName>
        <fullName evidence="9">ABC transporter permease</fullName>
    </submittedName>
</protein>
<dbReference type="EMBL" id="JBEWSZ010000001">
    <property type="protein sequence ID" value="MET2827841.1"/>
    <property type="molecule type" value="Genomic_DNA"/>
</dbReference>
<dbReference type="Pfam" id="PF00528">
    <property type="entry name" value="BPD_transp_1"/>
    <property type="match status" value="1"/>
</dbReference>
<evidence type="ECO:0000256" key="2">
    <source>
        <dbReference type="ARBA" id="ARBA00022448"/>
    </source>
</evidence>
<dbReference type="RefSeq" id="WP_354459851.1">
    <property type="nucleotide sequence ID" value="NZ_JBEWSZ010000001.1"/>
</dbReference>
<accession>A0ABV2DCS2</accession>
<sequence>MHSPAITPLARTVIARLGSGFVTLFIVSLIIFAAIAVLPGDFAKVALGRSATPETVANFQRSLGLDRPVTERYVSWIGGALKGDLGLSFSSGSGTPRTVNSIIGPRLKNTLFLAAIAALVSVPVALLFGIIAAIRRNSWLDRSLNALTLVGISFPEFFVAYVLMLLLAVKLPIFYSLARITPGMGAIEIAERLALPVATLCFGIIAHMMRMTRAAIINLLSSPYIEMAKLKGTAPWIIVLRHALPNAWAPISAVIAFNLAYLIVGVVVVEVVFVYPGIGQAMVDAVRSRDIPVVQGCALIFATAYILLNLLADVIAIATNPRLAHPR</sequence>
<evidence type="ECO:0000256" key="4">
    <source>
        <dbReference type="ARBA" id="ARBA00022692"/>
    </source>
</evidence>
<dbReference type="InterPro" id="IPR000515">
    <property type="entry name" value="MetI-like"/>
</dbReference>
<dbReference type="InterPro" id="IPR045621">
    <property type="entry name" value="BPD_transp_1_N"/>
</dbReference>
<evidence type="ECO:0000256" key="6">
    <source>
        <dbReference type="ARBA" id="ARBA00023136"/>
    </source>
</evidence>
<keyword evidence="10" id="KW-1185">Reference proteome</keyword>
<keyword evidence="2 7" id="KW-0813">Transport</keyword>
<dbReference type="Proteomes" id="UP001548832">
    <property type="component" value="Unassembled WGS sequence"/>
</dbReference>
<dbReference type="Gene3D" id="1.10.3720.10">
    <property type="entry name" value="MetI-like"/>
    <property type="match status" value="1"/>
</dbReference>
<dbReference type="SUPFAM" id="SSF161098">
    <property type="entry name" value="MetI-like"/>
    <property type="match status" value="1"/>
</dbReference>
<comment type="similarity">
    <text evidence="7">Belongs to the binding-protein-dependent transport system permease family.</text>
</comment>
<feature type="transmembrane region" description="Helical" evidence="7">
    <location>
        <begin position="251"/>
        <end position="278"/>
    </location>
</feature>